<dbReference type="AlphaFoldDB" id="A0A9W7SK25"/>
<gene>
    <name evidence="3" type="ORF">Tdes44962_MAKER05340</name>
</gene>
<name>A0A9W7SK25_9PEZI</name>
<dbReference type="GO" id="GO:0019825">
    <property type="term" value="F:oxygen binding"/>
    <property type="evidence" value="ECO:0007669"/>
    <property type="project" value="InterPro"/>
</dbReference>
<dbReference type="Gene3D" id="1.10.490.10">
    <property type="entry name" value="Globins"/>
    <property type="match status" value="1"/>
</dbReference>
<dbReference type="InterPro" id="IPR012292">
    <property type="entry name" value="Globin/Proto"/>
</dbReference>
<dbReference type="PANTHER" id="PTHR42071:SF1">
    <property type="entry name" value="GLOBIN-SENSOR DOMAIN-CONTAINING PROTEIN"/>
    <property type="match status" value="1"/>
</dbReference>
<dbReference type="GO" id="GO:0020037">
    <property type="term" value="F:heme binding"/>
    <property type="evidence" value="ECO:0007669"/>
    <property type="project" value="InterPro"/>
</dbReference>
<evidence type="ECO:0000313" key="4">
    <source>
        <dbReference type="Proteomes" id="UP001138500"/>
    </source>
</evidence>
<dbReference type="Proteomes" id="UP001138500">
    <property type="component" value="Unassembled WGS sequence"/>
</dbReference>
<reference evidence="3 4" key="1">
    <citation type="journal article" date="2018" name="IMA Fungus">
        <title>IMA Genome-F 10: Nine draft genome sequences of Claviceps purpurea s.lat., including C. arundinis, C. humidiphila, and C. cf. spartinae, pseudomolecules for the pitch canker pathogen Fusarium circinatum, draft genome of Davidsoniella eucalypti, Grosmannia galeiformis, Quambalaria eucalypti, and Teratosphaeria destructans.</title>
        <authorList>
            <person name="Wingfield B.D."/>
            <person name="Liu M."/>
            <person name="Nguyen H.D."/>
            <person name="Lane F.A."/>
            <person name="Morgan S.W."/>
            <person name="De Vos L."/>
            <person name="Wilken P.M."/>
            <person name="Duong T.A."/>
            <person name="Aylward J."/>
            <person name="Coetzee M.P."/>
            <person name="Dadej K."/>
            <person name="De Beer Z.W."/>
            <person name="Findlay W."/>
            <person name="Havenga M."/>
            <person name="Kolarik M."/>
            <person name="Menzies J.G."/>
            <person name="Naidoo K."/>
            <person name="Pochopski O."/>
            <person name="Shoukouhi P."/>
            <person name="Santana Q.C."/>
            <person name="Seifert K.A."/>
            <person name="Soal N."/>
            <person name="Steenkamp E.T."/>
            <person name="Tatham C.T."/>
            <person name="van der Nest M.A."/>
            <person name="Wingfield M.J."/>
        </authorList>
    </citation>
    <scope>NUCLEOTIDE SEQUENCE [LARGE SCALE GENOMIC DNA]</scope>
    <source>
        <strain evidence="3">CMW44962</strain>
    </source>
</reference>
<feature type="region of interest" description="Disordered" evidence="1">
    <location>
        <begin position="220"/>
        <end position="262"/>
    </location>
</feature>
<dbReference type="InterPro" id="IPR044398">
    <property type="entry name" value="Globin-sensor_dom"/>
</dbReference>
<dbReference type="Pfam" id="PF11563">
    <property type="entry name" value="Protoglobin"/>
    <property type="match status" value="1"/>
</dbReference>
<organism evidence="3 4">
    <name type="scientific">Teratosphaeria destructans</name>
    <dbReference type="NCBI Taxonomy" id="418781"/>
    <lineage>
        <taxon>Eukaryota</taxon>
        <taxon>Fungi</taxon>
        <taxon>Dikarya</taxon>
        <taxon>Ascomycota</taxon>
        <taxon>Pezizomycotina</taxon>
        <taxon>Dothideomycetes</taxon>
        <taxon>Dothideomycetidae</taxon>
        <taxon>Mycosphaerellales</taxon>
        <taxon>Teratosphaeriaceae</taxon>
        <taxon>Teratosphaeria</taxon>
    </lineage>
</organism>
<evidence type="ECO:0000313" key="3">
    <source>
        <dbReference type="EMBL" id="KAH9818575.1"/>
    </source>
</evidence>
<sequence length="341" mass="38730">MAALPRGMEHFSREELYTSLPTRIQYLKTYLDFGEDDVLALVQGQPYFKMLMPGIVDMVYRKLLQCDLTARVFRNRDSRSEVDPEVWPEQNSTAIQNRKIFLRWYFTKLTSEPTSMEYWEYLDKVGYMHTGRGRRNPLHVDYVFLGACLGNIQDSITEAILSQPKLDCQKKIAIVRAVGKVIWIQNDLLARWHCSDGEEYRTDRFESAQEGMEAHDTFDVTTKPSLPGLSSASSDERSIRSASSGKTSLGRIIEETEQPQSGRNILRNSSVCPFSGLILDEQRAESPRPLRRDIVDLRGRPQAIRQSSGGPRLKIVDGKTVCKEKLVSSPFGGRTDSGRAL</sequence>
<dbReference type="OrthoDB" id="10027058at2759"/>
<reference evidence="3 4" key="2">
    <citation type="journal article" date="2021" name="Curr. Genet.">
        <title>Genetic response to nitrogen starvation in the aggressive Eucalyptus foliar pathogen Teratosphaeria destructans.</title>
        <authorList>
            <person name="Havenga M."/>
            <person name="Wingfield B.D."/>
            <person name="Wingfield M.J."/>
            <person name="Dreyer L.L."/>
            <person name="Roets F."/>
            <person name="Aylward J."/>
        </authorList>
    </citation>
    <scope>NUCLEOTIDE SEQUENCE [LARGE SCALE GENOMIC DNA]</scope>
    <source>
        <strain evidence="3">CMW44962</strain>
    </source>
</reference>
<evidence type="ECO:0000256" key="1">
    <source>
        <dbReference type="SAM" id="MobiDB-lite"/>
    </source>
</evidence>
<evidence type="ECO:0000259" key="2">
    <source>
        <dbReference type="Pfam" id="PF11563"/>
    </source>
</evidence>
<dbReference type="InterPro" id="IPR009050">
    <property type="entry name" value="Globin-like_sf"/>
</dbReference>
<dbReference type="EMBL" id="RIBY02002345">
    <property type="protein sequence ID" value="KAH9818575.1"/>
    <property type="molecule type" value="Genomic_DNA"/>
</dbReference>
<accession>A0A9W7SK25</accession>
<keyword evidence="4" id="KW-1185">Reference proteome</keyword>
<feature type="domain" description="Globin-sensor" evidence="2">
    <location>
        <begin position="22"/>
        <end position="199"/>
    </location>
</feature>
<comment type="caution">
    <text evidence="3">The sequence shown here is derived from an EMBL/GenBank/DDBJ whole genome shotgun (WGS) entry which is preliminary data.</text>
</comment>
<dbReference type="PANTHER" id="PTHR42071">
    <property type="entry name" value="PROTOGLOBIN DOMAIN-CONTAINING PROTEIN"/>
    <property type="match status" value="1"/>
</dbReference>
<proteinExistence type="predicted"/>
<dbReference type="SUPFAM" id="SSF46458">
    <property type="entry name" value="Globin-like"/>
    <property type="match status" value="1"/>
</dbReference>
<protein>
    <submittedName>
        <fullName evidence="3">Protoglobin</fullName>
    </submittedName>
</protein>